<dbReference type="InterPro" id="IPR003838">
    <property type="entry name" value="ABC3_permease_C"/>
</dbReference>
<proteinExistence type="inferred from homology"/>
<protein>
    <submittedName>
        <fullName evidence="10">ABC transporter permease</fullName>
    </submittedName>
</protein>
<feature type="transmembrane region" description="Helical" evidence="7">
    <location>
        <begin position="512"/>
        <end position="533"/>
    </location>
</feature>
<evidence type="ECO:0000256" key="2">
    <source>
        <dbReference type="ARBA" id="ARBA00022475"/>
    </source>
</evidence>
<dbReference type="Proteomes" id="UP001062263">
    <property type="component" value="Chromosome"/>
</dbReference>
<evidence type="ECO:0000256" key="7">
    <source>
        <dbReference type="SAM" id="Phobius"/>
    </source>
</evidence>
<evidence type="ECO:0000256" key="4">
    <source>
        <dbReference type="ARBA" id="ARBA00022989"/>
    </source>
</evidence>
<feature type="transmembrane region" description="Helical" evidence="7">
    <location>
        <begin position="458"/>
        <end position="478"/>
    </location>
</feature>
<evidence type="ECO:0000259" key="9">
    <source>
        <dbReference type="Pfam" id="PF12704"/>
    </source>
</evidence>
<feature type="transmembrane region" description="Helical" evidence="7">
    <location>
        <begin position="864"/>
        <end position="889"/>
    </location>
</feature>
<dbReference type="PANTHER" id="PTHR30572">
    <property type="entry name" value="MEMBRANE COMPONENT OF TRANSPORTER-RELATED"/>
    <property type="match status" value="1"/>
</dbReference>
<evidence type="ECO:0000256" key="6">
    <source>
        <dbReference type="ARBA" id="ARBA00038076"/>
    </source>
</evidence>
<feature type="transmembrane region" description="Helical" evidence="7">
    <location>
        <begin position="336"/>
        <end position="366"/>
    </location>
</feature>
<dbReference type="EMBL" id="AP025943">
    <property type="protein sequence ID" value="BDL43007.1"/>
    <property type="molecule type" value="Genomic_DNA"/>
</dbReference>
<evidence type="ECO:0000313" key="10">
    <source>
        <dbReference type="EMBL" id="BDL43007.1"/>
    </source>
</evidence>
<name>A0ABM7ZED2_9BACT</name>
<evidence type="ECO:0000256" key="5">
    <source>
        <dbReference type="ARBA" id="ARBA00023136"/>
    </source>
</evidence>
<dbReference type="Pfam" id="PF12704">
    <property type="entry name" value="MacB_PCD"/>
    <property type="match status" value="1"/>
</dbReference>
<dbReference type="PANTHER" id="PTHR30572:SF4">
    <property type="entry name" value="ABC TRANSPORTER PERMEASE YTRF"/>
    <property type="match status" value="1"/>
</dbReference>
<dbReference type="InterPro" id="IPR025857">
    <property type="entry name" value="MacB_PCD"/>
</dbReference>
<accession>A0ABM7ZED2</accession>
<dbReference type="RefSeq" id="WP_215435721.1">
    <property type="nucleotide sequence ID" value="NZ_AP025943.1"/>
</dbReference>
<feature type="transmembrane region" description="Helical" evidence="7">
    <location>
        <begin position="909"/>
        <end position="929"/>
    </location>
</feature>
<sequence length="945" mass="101357">MTPLPKLIWRDLLANRGRVAVSVFAILVSVSLIVWMMGSYDTLVKEFDNDAEAYMGSYDLCLVPEAPRGPLPPGGQPRFADPELAARLSASPLVESVNAACQVPRLQIGCANERGSFDEQTRDRMGIPPQSPILVGNLAAECPYDLEEGVWPDMAASTAMEGVLGSGSARYFRAGIGTVMNVRVGAHVYDVKVVGIVKQAKATPGVIMGPGGMGGGPAFSSLFVPASVCEKITGRPFVPNLIYVRLKEGVDKKEFVESFREELSKASASVADTDSIIQRLSSDRSVRQQKDSAEMSVWLVLFSCVFIIFTTLSIGVSERTRRLALLRALGMSRMQIALLIVGEGLFLCIPALLGGLAAGFCLVYLLEEGSSTLPSLTWTTALVAAACAVGGALLASVIPAWRASRQSPLEAAVPSAGFMGKVSRVPAWSVLAGLACVALQPAALLFPGLEVETRKWMFVWLGYPGLVAGALFLAPAFVRATEWAGAWLTGLFLRVPHAFLRVQLSRNLSRSVGTAVSMSVGLSLFVAVQTWGYSMLVPFSPDSSTPGTLVSFLHTEFRPGDVPELMARPSLKGARMYPIYVDEPDISPEQMKSPGFSGMRNRSVVLAGIPVEKMAEGKDPLFQPVFVSGNPEEAYAMLKSNRSLLIPDTFARTVGLKAGDDLMLVNPSFRGNRPGNVSEGGLRGARGGASSAAMKGEPWKVAGVVSFPGWHWLTKTSGMRVRRGGFVAALAIADERWLKEDYGHQGFQFIWGDTAPGVTNVALQDDLGEFALMKARERAGGEEGVKPLVKALTRESLGGSVTSRGDSVIFTMSQLPIIMMVIAVLAVLNTVLASVQSRRREFGLMRAVGVPGGMVMRMLWAETLMISLCAVIMSLVLGVLAAWCSIQILEYGYHFGIVTPPITMPWAHLGYAVLLVLTLSTLACLAPAWRMKRASVTDLLSAGER</sequence>
<feature type="domain" description="MacB-like periplasmic core" evidence="9">
    <location>
        <begin position="20"/>
        <end position="260"/>
    </location>
</feature>
<gene>
    <name evidence="10" type="ORF">Abiwalacus_05810</name>
</gene>
<keyword evidence="3 7" id="KW-0812">Transmembrane</keyword>
<evidence type="ECO:0000313" key="11">
    <source>
        <dbReference type="Proteomes" id="UP001062263"/>
    </source>
</evidence>
<organism evidence="10 11">
    <name type="scientific">Akkermansia biwaensis</name>
    <dbReference type="NCBI Taxonomy" id="2946555"/>
    <lineage>
        <taxon>Bacteria</taxon>
        <taxon>Pseudomonadati</taxon>
        <taxon>Verrucomicrobiota</taxon>
        <taxon>Verrucomicrobiia</taxon>
        <taxon>Verrucomicrobiales</taxon>
        <taxon>Akkermansiaceae</taxon>
        <taxon>Akkermansia</taxon>
    </lineage>
</organism>
<feature type="transmembrane region" description="Helical" evidence="7">
    <location>
        <begin position="378"/>
        <end position="401"/>
    </location>
</feature>
<dbReference type="Pfam" id="PF02687">
    <property type="entry name" value="FtsX"/>
    <property type="match status" value="2"/>
</dbReference>
<evidence type="ECO:0000256" key="1">
    <source>
        <dbReference type="ARBA" id="ARBA00004651"/>
    </source>
</evidence>
<feature type="transmembrane region" description="Helical" evidence="7">
    <location>
        <begin position="427"/>
        <end position="446"/>
    </location>
</feature>
<feature type="transmembrane region" description="Helical" evidence="7">
    <location>
        <begin position="815"/>
        <end position="835"/>
    </location>
</feature>
<feature type="domain" description="ABC3 transporter permease C-terminal" evidence="8">
    <location>
        <begin position="816"/>
        <end position="935"/>
    </location>
</feature>
<comment type="similarity">
    <text evidence="6">Belongs to the ABC-4 integral membrane protein family.</text>
</comment>
<feature type="domain" description="ABC3 transporter permease C-terminal" evidence="8">
    <location>
        <begin position="297"/>
        <end position="408"/>
    </location>
</feature>
<keyword evidence="4 7" id="KW-1133">Transmembrane helix</keyword>
<comment type="subcellular location">
    <subcellularLocation>
        <location evidence="1">Cell membrane</location>
        <topology evidence="1">Multi-pass membrane protein</topology>
    </subcellularLocation>
</comment>
<keyword evidence="2" id="KW-1003">Cell membrane</keyword>
<feature type="transmembrane region" description="Helical" evidence="7">
    <location>
        <begin position="20"/>
        <end position="38"/>
    </location>
</feature>
<evidence type="ECO:0000259" key="8">
    <source>
        <dbReference type="Pfam" id="PF02687"/>
    </source>
</evidence>
<evidence type="ECO:0000256" key="3">
    <source>
        <dbReference type="ARBA" id="ARBA00022692"/>
    </source>
</evidence>
<keyword evidence="11" id="KW-1185">Reference proteome</keyword>
<dbReference type="InterPro" id="IPR050250">
    <property type="entry name" value="Macrolide_Exporter_MacB"/>
</dbReference>
<feature type="transmembrane region" description="Helical" evidence="7">
    <location>
        <begin position="297"/>
        <end position="316"/>
    </location>
</feature>
<keyword evidence="5 7" id="KW-0472">Membrane</keyword>
<reference evidence="10" key="1">
    <citation type="submission" date="2022-06" db="EMBL/GenBank/DDBJ databases">
        <title>Akkermansia biwalacus sp. nov., an anaerobic mucin-degrading bacterium isolated from human intestine.</title>
        <authorList>
            <person name="Kobayashi Y."/>
            <person name="Inoue S."/>
            <person name="Kawahara T."/>
            <person name="Kohda N."/>
        </authorList>
    </citation>
    <scope>NUCLEOTIDE SEQUENCE</scope>
    <source>
        <strain evidence="10">WON2089</strain>
    </source>
</reference>